<dbReference type="GO" id="GO:0006281">
    <property type="term" value="P:DNA repair"/>
    <property type="evidence" value="ECO:0007669"/>
    <property type="project" value="TreeGrafter"/>
</dbReference>
<dbReference type="Pfam" id="PF00270">
    <property type="entry name" value="DEAD"/>
    <property type="match status" value="1"/>
</dbReference>
<evidence type="ECO:0000259" key="8">
    <source>
        <dbReference type="PROSITE" id="PS51192"/>
    </source>
</evidence>
<dbReference type="GO" id="GO:0005694">
    <property type="term" value="C:chromosome"/>
    <property type="evidence" value="ECO:0007669"/>
    <property type="project" value="TreeGrafter"/>
</dbReference>
<dbReference type="PROSITE" id="PS51194">
    <property type="entry name" value="HELICASE_CTER"/>
    <property type="match status" value="1"/>
</dbReference>
<dbReference type="InterPro" id="IPR014001">
    <property type="entry name" value="Helicase_ATP-bd"/>
</dbReference>
<name>A0A150WJL0_BDEBC</name>
<comment type="caution">
    <text evidence="10">The sequence shown here is derived from an EMBL/GenBank/DDBJ whole genome shotgun (WGS) entry which is preliminary data.</text>
</comment>
<sequence length="497" mass="56252">MRNLNGSTSPLRSDSPLVQKCLQEVFELKSLREGQAEVIDSVFQGKHTLAVMPTGAGKSLCFQLPAMVLPGVTIVISPLIALMKDQKAKLSALEISTLELNSFVRAKDRDKERQEFKNGNTEFIYVTPEKFVSEDFLLSMKNIEIDLLVIDEAHCISQWGHDFRPAYLKIHESWKQLKKPQILALTATATQEVIEDIKEQLCLPELNIFAQNIFRENLFYEAIVLEKEEDKIPALENILKLKTGSGIIYCATIKQAEAVYEKLHAENFPVYIYHGKMKLDDRVDQRTAFMASKDGIMVATNAFGMGIDKPDTRLVVHFNFPGSLESYYQESGRAGRDREPAQCILLYLKKDKATQSFFNARKYPTLEQLQSLYSALKAIKNSEELKSLLQSLSIPKTKLAVLMDLLKKEGVLGGKGPKLSLMKKDLTTEDLKSLFNSYEAKRMKDADKLKKMILYAQTALCRWNYILNYFGETELTTVCGNCDNCVKGSSELKEVYS</sequence>
<dbReference type="FunFam" id="3.40.50.300:FF:001389">
    <property type="entry name" value="ATP-dependent DNA helicase RecQ"/>
    <property type="match status" value="1"/>
</dbReference>
<evidence type="ECO:0000256" key="5">
    <source>
        <dbReference type="ARBA" id="ARBA00044535"/>
    </source>
</evidence>
<dbReference type="PROSITE" id="PS50206">
    <property type="entry name" value="RHODANESE_3"/>
    <property type="match status" value="1"/>
</dbReference>
<dbReference type="Pfam" id="PF16124">
    <property type="entry name" value="RecQ_Zn_bind"/>
    <property type="match status" value="1"/>
</dbReference>
<dbReference type="Gene3D" id="3.40.50.300">
    <property type="entry name" value="P-loop containing nucleotide triphosphate hydrolases"/>
    <property type="match status" value="2"/>
</dbReference>
<protein>
    <recommendedName>
        <fullName evidence="5">ATP-dependent DNA helicase RecQ</fullName>
    </recommendedName>
    <alternativeName>
        <fullName evidence="6">DNA 3'-5' helicase RecQ</fullName>
    </alternativeName>
</protein>
<dbReference type="CDD" id="cd17920">
    <property type="entry name" value="DEXHc_RecQ"/>
    <property type="match status" value="1"/>
</dbReference>
<dbReference type="GO" id="GO:0009378">
    <property type="term" value="F:four-way junction helicase activity"/>
    <property type="evidence" value="ECO:0007669"/>
    <property type="project" value="TreeGrafter"/>
</dbReference>
<dbReference type="AlphaFoldDB" id="A0A150WJL0"/>
<evidence type="ECO:0000256" key="2">
    <source>
        <dbReference type="ARBA" id="ARBA00022801"/>
    </source>
</evidence>
<keyword evidence="2" id="KW-0378">Hydrolase</keyword>
<feature type="domain" description="Helicase ATP-binding" evidence="8">
    <location>
        <begin position="39"/>
        <end position="207"/>
    </location>
</feature>
<dbReference type="GO" id="GO:0005737">
    <property type="term" value="C:cytoplasm"/>
    <property type="evidence" value="ECO:0007669"/>
    <property type="project" value="TreeGrafter"/>
</dbReference>
<feature type="domain" description="Rhodanese" evidence="7">
    <location>
        <begin position="247"/>
        <end position="288"/>
    </location>
</feature>
<dbReference type="RefSeq" id="WP_061835911.1">
    <property type="nucleotide sequence ID" value="NZ_LUKE01000003.1"/>
</dbReference>
<dbReference type="NCBIfam" id="TIGR00614">
    <property type="entry name" value="recQ_fam"/>
    <property type="match status" value="1"/>
</dbReference>
<evidence type="ECO:0000259" key="7">
    <source>
        <dbReference type="PROSITE" id="PS50206"/>
    </source>
</evidence>
<reference evidence="10 11" key="1">
    <citation type="submission" date="2016-03" db="EMBL/GenBank/DDBJ databases">
        <authorList>
            <person name="Ploux O."/>
        </authorList>
    </citation>
    <scope>NUCLEOTIDE SEQUENCE [LARGE SCALE GENOMIC DNA]</scope>
    <source>
        <strain evidence="10 11">R0</strain>
    </source>
</reference>
<dbReference type="InterPro" id="IPR027417">
    <property type="entry name" value="P-loop_NTPase"/>
</dbReference>
<dbReference type="EMBL" id="LUKE01000003">
    <property type="protein sequence ID" value="KYG63977.1"/>
    <property type="molecule type" value="Genomic_DNA"/>
</dbReference>
<dbReference type="GO" id="GO:0016787">
    <property type="term" value="F:hydrolase activity"/>
    <property type="evidence" value="ECO:0007669"/>
    <property type="project" value="UniProtKB-KW"/>
</dbReference>
<dbReference type="InterPro" id="IPR032284">
    <property type="entry name" value="RecQ_Zn-bd"/>
</dbReference>
<dbReference type="InterPro" id="IPR001763">
    <property type="entry name" value="Rhodanese-like_dom"/>
</dbReference>
<evidence type="ECO:0000256" key="1">
    <source>
        <dbReference type="ARBA" id="ARBA00022741"/>
    </source>
</evidence>
<evidence type="ECO:0000256" key="4">
    <source>
        <dbReference type="ARBA" id="ARBA00022840"/>
    </source>
</evidence>
<evidence type="ECO:0000313" key="11">
    <source>
        <dbReference type="Proteomes" id="UP000075320"/>
    </source>
</evidence>
<organism evidence="10 11">
    <name type="scientific">Bdellovibrio bacteriovorus</name>
    <dbReference type="NCBI Taxonomy" id="959"/>
    <lineage>
        <taxon>Bacteria</taxon>
        <taxon>Pseudomonadati</taxon>
        <taxon>Bdellovibrionota</taxon>
        <taxon>Bdellovibrionia</taxon>
        <taxon>Bdellovibrionales</taxon>
        <taxon>Pseudobdellovibrionaceae</taxon>
        <taxon>Bdellovibrio</taxon>
    </lineage>
</organism>
<dbReference type="Gene3D" id="1.10.10.10">
    <property type="entry name" value="Winged helix-like DNA-binding domain superfamily/Winged helix DNA-binding domain"/>
    <property type="match status" value="1"/>
</dbReference>
<dbReference type="GO" id="GO:0043138">
    <property type="term" value="F:3'-5' DNA helicase activity"/>
    <property type="evidence" value="ECO:0007669"/>
    <property type="project" value="TreeGrafter"/>
</dbReference>
<dbReference type="InterPro" id="IPR011545">
    <property type="entry name" value="DEAD/DEAH_box_helicase_dom"/>
</dbReference>
<dbReference type="PANTHER" id="PTHR13710:SF150">
    <property type="entry name" value="ATP-DEPENDENT DNA HELICASE RECQ"/>
    <property type="match status" value="1"/>
</dbReference>
<dbReference type="SMART" id="SM00490">
    <property type="entry name" value="HELICc"/>
    <property type="match status" value="1"/>
</dbReference>
<dbReference type="Pfam" id="PF00271">
    <property type="entry name" value="Helicase_C"/>
    <property type="match status" value="1"/>
</dbReference>
<dbReference type="SMART" id="SM00487">
    <property type="entry name" value="DEXDc"/>
    <property type="match status" value="1"/>
</dbReference>
<dbReference type="OrthoDB" id="5298715at2"/>
<dbReference type="InterPro" id="IPR004589">
    <property type="entry name" value="DNA_helicase_ATP-dep_RecQ"/>
</dbReference>
<evidence type="ECO:0000313" key="10">
    <source>
        <dbReference type="EMBL" id="KYG63977.1"/>
    </source>
</evidence>
<keyword evidence="4" id="KW-0067">ATP-binding</keyword>
<dbReference type="PANTHER" id="PTHR13710">
    <property type="entry name" value="DNA HELICASE RECQ FAMILY MEMBER"/>
    <property type="match status" value="1"/>
</dbReference>
<keyword evidence="3" id="KW-0347">Helicase</keyword>
<dbReference type="PROSITE" id="PS51192">
    <property type="entry name" value="HELICASE_ATP_BIND_1"/>
    <property type="match status" value="1"/>
</dbReference>
<dbReference type="GO" id="GO:0006310">
    <property type="term" value="P:DNA recombination"/>
    <property type="evidence" value="ECO:0007669"/>
    <property type="project" value="InterPro"/>
</dbReference>
<dbReference type="GO" id="GO:0003676">
    <property type="term" value="F:nucleic acid binding"/>
    <property type="evidence" value="ECO:0007669"/>
    <property type="project" value="InterPro"/>
</dbReference>
<evidence type="ECO:0000256" key="6">
    <source>
        <dbReference type="ARBA" id="ARBA00044550"/>
    </source>
</evidence>
<evidence type="ECO:0000259" key="9">
    <source>
        <dbReference type="PROSITE" id="PS51194"/>
    </source>
</evidence>
<dbReference type="GO" id="GO:0005524">
    <property type="term" value="F:ATP binding"/>
    <property type="evidence" value="ECO:0007669"/>
    <property type="project" value="UniProtKB-KW"/>
</dbReference>
<dbReference type="InterPro" id="IPR036388">
    <property type="entry name" value="WH-like_DNA-bd_sf"/>
</dbReference>
<accession>A0A150WJL0</accession>
<dbReference type="SUPFAM" id="SSF52540">
    <property type="entry name" value="P-loop containing nucleoside triphosphate hydrolases"/>
    <property type="match status" value="1"/>
</dbReference>
<gene>
    <name evidence="10" type="ORF">AZI86_14300</name>
</gene>
<keyword evidence="11" id="KW-1185">Reference proteome</keyword>
<dbReference type="InterPro" id="IPR001650">
    <property type="entry name" value="Helicase_C-like"/>
</dbReference>
<proteinExistence type="predicted"/>
<dbReference type="Proteomes" id="UP000075320">
    <property type="component" value="Unassembled WGS sequence"/>
</dbReference>
<keyword evidence="1" id="KW-0547">Nucleotide-binding</keyword>
<evidence type="ECO:0000256" key="3">
    <source>
        <dbReference type="ARBA" id="ARBA00022806"/>
    </source>
</evidence>
<feature type="domain" description="Helicase C-terminal" evidence="9">
    <location>
        <begin position="218"/>
        <end position="400"/>
    </location>
</feature>